<sequence>MEEHDRKTAELAAKATERYDALSKTLPPISVGATVRIQDYVTKPWDCVGRVIAVGRSRDYRIRLPSRRCVWRNRKFLRWIPTKLDPDENSEAAVKDSPRVEDVSKARRSKR</sequence>
<dbReference type="OrthoDB" id="6375759at2759"/>
<dbReference type="PANTHER" id="PTHR33244">
    <property type="entry name" value="INTEGRASE CATALYTIC DOMAIN-CONTAINING PROTEIN-RELATED"/>
    <property type="match status" value="1"/>
</dbReference>
<dbReference type="Proteomes" id="UP000595437">
    <property type="component" value="Chromosome 11"/>
</dbReference>
<gene>
    <name evidence="2" type="ORF">FKW44_016766</name>
</gene>
<feature type="region of interest" description="Disordered" evidence="1">
    <location>
        <begin position="87"/>
        <end position="111"/>
    </location>
</feature>
<name>A0A7T8H277_CALRO</name>
<reference evidence="3" key="1">
    <citation type="submission" date="2021-01" db="EMBL/GenBank/DDBJ databases">
        <title>Caligus Genome Assembly.</title>
        <authorList>
            <person name="Gallardo-Escarate C."/>
        </authorList>
    </citation>
    <scope>NUCLEOTIDE SEQUENCE [LARGE SCALE GENOMIC DNA]</scope>
</reference>
<feature type="non-terminal residue" evidence="2">
    <location>
        <position position="111"/>
    </location>
</feature>
<proteinExistence type="predicted"/>
<evidence type="ECO:0000313" key="3">
    <source>
        <dbReference type="Proteomes" id="UP000595437"/>
    </source>
</evidence>
<protein>
    <submittedName>
        <fullName evidence="2">Uncharacterized protein</fullName>
    </submittedName>
</protein>
<evidence type="ECO:0000313" key="2">
    <source>
        <dbReference type="EMBL" id="QQP42182.1"/>
    </source>
</evidence>
<dbReference type="AlphaFoldDB" id="A0A7T8H277"/>
<evidence type="ECO:0000256" key="1">
    <source>
        <dbReference type="SAM" id="MobiDB-lite"/>
    </source>
</evidence>
<organism evidence="2 3">
    <name type="scientific">Caligus rogercresseyi</name>
    <name type="common">Sea louse</name>
    <dbReference type="NCBI Taxonomy" id="217165"/>
    <lineage>
        <taxon>Eukaryota</taxon>
        <taxon>Metazoa</taxon>
        <taxon>Ecdysozoa</taxon>
        <taxon>Arthropoda</taxon>
        <taxon>Crustacea</taxon>
        <taxon>Multicrustacea</taxon>
        <taxon>Hexanauplia</taxon>
        <taxon>Copepoda</taxon>
        <taxon>Siphonostomatoida</taxon>
        <taxon>Caligidae</taxon>
        <taxon>Caligus</taxon>
    </lineage>
</organism>
<feature type="compositionally biased region" description="Basic and acidic residues" evidence="1">
    <location>
        <begin position="93"/>
        <end position="105"/>
    </location>
</feature>
<accession>A0A7T8H277</accession>
<dbReference type="EMBL" id="CP045900">
    <property type="protein sequence ID" value="QQP42182.1"/>
    <property type="molecule type" value="Genomic_DNA"/>
</dbReference>
<keyword evidence="3" id="KW-1185">Reference proteome</keyword>
<dbReference type="PANTHER" id="PTHR33244:SF3">
    <property type="entry name" value="PEPTIDASE A2 DOMAIN-CONTAINING PROTEIN"/>
    <property type="match status" value="1"/>
</dbReference>